<keyword evidence="1" id="KW-0812">Transmembrane</keyword>
<evidence type="ECO:0000256" key="1">
    <source>
        <dbReference type="SAM" id="Phobius"/>
    </source>
</evidence>
<sequence length="347" mass="37958">MPYITHGTRRWLALAAWAAGLLLFLLLGLWNLNSSRRDAENRLISEAGRTAAQLAALLSLPAWELDELTARTIVMAAMEDDSIYAVKVQTKRGMLEGQRRNYQWEPVPWDDEIAENTVQGMNPLKMEGRTVGSVEVYLSPRLSAEEQALTARREVWRFALAALFWTGVLLLLLWHWGDLARLRRLLARKTDAALPGPDASAPEKIVLGLSVSTAEGDNAPDGREGRTPQAHGAPVSCFAPVNPALGRSFQRKHADAWQITAGLFRQCFARAPELLSRLYADGETAGLCHLGRMLELAAPCLGATRLAEAARAMQAALNDPQCETAALAVEECMRALEDVLAALGGEK</sequence>
<keyword evidence="1" id="KW-1133">Transmembrane helix</keyword>
<reference evidence="3" key="1">
    <citation type="submission" date="2016-02" db="EMBL/GenBank/DDBJ databases">
        <authorList>
            <person name="Holder M.E."/>
            <person name="Ajami N.J."/>
            <person name="Petrosino J.F."/>
        </authorList>
    </citation>
    <scope>NUCLEOTIDE SEQUENCE [LARGE SCALE GENOMIC DNA]</scope>
    <source>
        <strain evidence="3">CCUG 45958</strain>
    </source>
</reference>
<proteinExistence type="predicted"/>
<dbReference type="SUPFAM" id="SSF47226">
    <property type="entry name" value="Histidine-containing phosphotransfer domain, HPT domain"/>
    <property type="match status" value="1"/>
</dbReference>
<dbReference type="RefSeq" id="WP_062253011.1">
    <property type="nucleotide sequence ID" value="NZ_CP014229.1"/>
</dbReference>
<keyword evidence="1" id="KW-0472">Membrane</keyword>
<dbReference type="EMBL" id="CP014229">
    <property type="protein sequence ID" value="AMD90442.1"/>
    <property type="molecule type" value="Genomic_DNA"/>
</dbReference>
<feature type="transmembrane region" description="Helical" evidence="1">
    <location>
        <begin position="12"/>
        <end position="32"/>
    </location>
</feature>
<dbReference type="InterPro" id="IPR036641">
    <property type="entry name" value="HPT_dom_sf"/>
</dbReference>
<name>A0A0X8JKI4_9BACT</name>
<evidence type="ECO:0000313" key="3">
    <source>
        <dbReference type="Proteomes" id="UP000069241"/>
    </source>
</evidence>
<protein>
    <submittedName>
        <fullName evidence="2">Uncharacterized protein</fullName>
    </submittedName>
</protein>
<organism evidence="2 3">
    <name type="scientific">Desulfovibrio fairfieldensis</name>
    <dbReference type="NCBI Taxonomy" id="44742"/>
    <lineage>
        <taxon>Bacteria</taxon>
        <taxon>Pseudomonadati</taxon>
        <taxon>Thermodesulfobacteriota</taxon>
        <taxon>Desulfovibrionia</taxon>
        <taxon>Desulfovibrionales</taxon>
        <taxon>Desulfovibrionaceae</taxon>
        <taxon>Desulfovibrio</taxon>
    </lineage>
</organism>
<feature type="transmembrane region" description="Helical" evidence="1">
    <location>
        <begin position="155"/>
        <end position="176"/>
    </location>
</feature>
<dbReference type="AlphaFoldDB" id="A0A0X8JKI4"/>
<dbReference type="KEGG" id="dfi:AXF13_10105"/>
<dbReference type="Proteomes" id="UP000069241">
    <property type="component" value="Chromosome"/>
</dbReference>
<evidence type="ECO:0000313" key="2">
    <source>
        <dbReference type="EMBL" id="AMD90442.1"/>
    </source>
</evidence>
<keyword evidence="3" id="KW-1185">Reference proteome</keyword>
<accession>A0A0X8JKI4</accession>
<dbReference type="STRING" id="44742.AXF13_10105"/>
<dbReference type="GO" id="GO:0000160">
    <property type="term" value="P:phosphorelay signal transduction system"/>
    <property type="evidence" value="ECO:0007669"/>
    <property type="project" value="InterPro"/>
</dbReference>
<gene>
    <name evidence="2" type="ORF">AXF13_10105</name>
</gene>